<dbReference type="AlphaFoldDB" id="A0AB39HPR9"/>
<feature type="transmembrane region" description="Helical" evidence="8">
    <location>
        <begin position="80"/>
        <end position="100"/>
    </location>
</feature>
<dbReference type="GO" id="GO:0016020">
    <property type="term" value="C:membrane"/>
    <property type="evidence" value="ECO:0007669"/>
    <property type="project" value="UniProtKB-SubCell"/>
</dbReference>
<dbReference type="NCBIfam" id="TIGR00912">
    <property type="entry name" value="2A0309"/>
    <property type="match status" value="1"/>
</dbReference>
<dbReference type="InterPro" id="IPR004761">
    <property type="entry name" value="Spore_GerAB"/>
</dbReference>
<keyword evidence="6 8" id="KW-1133">Transmembrane helix</keyword>
<evidence type="ECO:0000256" key="2">
    <source>
        <dbReference type="ARBA" id="ARBA00007998"/>
    </source>
</evidence>
<feature type="transmembrane region" description="Helical" evidence="8">
    <location>
        <begin position="331"/>
        <end position="353"/>
    </location>
</feature>
<evidence type="ECO:0000256" key="6">
    <source>
        <dbReference type="ARBA" id="ARBA00022989"/>
    </source>
</evidence>
<dbReference type="RefSeq" id="WP_368653865.1">
    <property type="nucleotide sequence ID" value="NZ_CP162599.1"/>
</dbReference>
<organism evidence="9">
    <name type="scientific">Ornithinibacillus sp. 4-3</name>
    <dbReference type="NCBI Taxonomy" id="3231488"/>
    <lineage>
        <taxon>Bacteria</taxon>
        <taxon>Bacillati</taxon>
        <taxon>Bacillota</taxon>
        <taxon>Bacilli</taxon>
        <taxon>Bacillales</taxon>
        <taxon>Bacillaceae</taxon>
        <taxon>Ornithinibacillus</taxon>
    </lineage>
</organism>
<sequence>MNRETMPIVHYILLAMTAIGLKTHVTILPPLLQNVGRDAWISVVIATILIIPWGLILIYIHQESYPNAFHQWLRETRSNFIFHAFRIVFLIILLLLAAFTMRETIQWVNSTFLPGTPIFILIIIYITLCIYLASTNLETIIIANAIVLFAVIILGFFVAFTNMQVKDYTLLRPFFEHGFGPVIKGAIYPASGVIEILLFLFIQHKFKAKVRFFHYLIVVGILMGLTLGPLVGSITEFGPDEAANQLYPAYEEWRLAKIGRFIEHLDFFSIYQWLTGAFIRVGLFLYIITILLEWDGKRKRIWGFLAPSFLLITSLVFLIEEKAFIYLKGMYVLSITFITLFIISLILAVFAFMTKMASRRKKA</sequence>
<feature type="transmembrane region" description="Helical" evidence="8">
    <location>
        <begin position="181"/>
        <end position="200"/>
    </location>
</feature>
<evidence type="ECO:0000256" key="8">
    <source>
        <dbReference type="SAM" id="Phobius"/>
    </source>
</evidence>
<feature type="transmembrane region" description="Helical" evidence="8">
    <location>
        <begin position="270"/>
        <end position="294"/>
    </location>
</feature>
<feature type="transmembrane region" description="Helical" evidence="8">
    <location>
        <begin position="212"/>
        <end position="231"/>
    </location>
</feature>
<keyword evidence="4" id="KW-0309">Germination</keyword>
<gene>
    <name evidence="9" type="ORF">AB4Y30_02100</name>
</gene>
<evidence type="ECO:0000313" key="9">
    <source>
        <dbReference type="EMBL" id="XDK33183.1"/>
    </source>
</evidence>
<dbReference type="Pfam" id="PF03845">
    <property type="entry name" value="Spore_permease"/>
    <property type="match status" value="1"/>
</dbReference>
<accession>A0AB39HPR9</accession>
<dbReference type="EMBL" id="CP162599">
    <property type="protein sequence ID" value="XDK33183.1"/>
    <property type="molecule type" value="Genomic_DNA"/>
</dbReference>
<dbReference type="PANTHER" id="PTHR34975:SF2">
    <property type="entry name" value="SPORE GERMINATION PROTEIN A2"/>
    <property type="match status" value="1"/>
</dbReference>
<keyword evidence="7 8" id="KW-0472">Membrane</keyword>
<protein>
    <submittedName>
        <fullName evidence="9">Endospore germination permease</fullName>
    </submittedName>
</protein>
<evidence type="ECO:0000256" key="7">
    <source>
        <dbReference type="ARBA" id="ARBA00023136"/>
    </source>
</evidence>
<dbReference type="PANTHER" id="PTHR34975">
    <property type="entry name" value="SPORE GERMINATION PROTEIN A2"/>
    <property type="match status" value="1"/>
</dbReference>
<feature type="transmembrane region" description="Helical" evidence="8">
    <location>
        <begin position="112"/>
        <end position="133"/>
    </location>
</feature>
<comment type="subcellular location">
    <subcellularLocation>
        <location evidence="1">Membrane</location>
        <topology evidence="1">Multi-pass membrane protein</topology>
    </subcellularLocation>
</comment>
<feature type="transmembrane region" description="Helical" evidence="8">
    <location>
        <begin position="140"/>
        <end position="161"/>
    </location>
</feature>
<evidence type="ECO:0000256" key="1">
    <source>
        <dbReference type="ARBA" id="ARBA00004141"/>
    </source>
</evidence>
<feature type="transmembrane region" description="Helical" evidence="8">
    <location>
        <begin position="7"/>
        <end position="27"/>
    </location>
</feature>
<dbReference type="GO" id="GO:0009847">
    <property type="term" value="P:spore germination"/>
    <property type="evidence" value="ECO:0007669"/>
    <property type="project" value="InterPro"/>
</dbReference>
<reference evidence="9" key="1">
    <citation type="submission" date="2024-07" db="EMBL/GenBank/DDBJ databases">
        <title>Halotolerant mesophilic bacterium Ornithinibacillus sp. 4-3, sp. nov., isolated from soil.</title>
        <authorList>
            <person name="Sidarenka A.V."/>
            <person name="Guliayeva D.E."/>
            <person name="Leanovich S.I."/>
            <person name="Hileuskaya K.S."/>
            <person name="Akhremchuk A.E."/>
            <person name="Sikolenko M.A."/>
            <person name="Valentovich L.N."/>
        </authorList>
    </citation>
    <scope>NUCLEOTIDE SEQUENCE</scope>
    <source>
        <strain evidence="9">4-3</strain>
    </source>
</reference>
<comment type="similarity">
    <text evidence="2">Belongs to the amino acid-polyamine-organocation (APC) superfamily. Spore germination protein (SGP) (TC 2.A.3.9) family.</text>
</comment>
<keyword evidence="5 8" id="KW-0812">Transmembrane</keyword>
<evidence type="ECO:0000256" key="3">
    <source>
        <dbReference type="ARBA" id="ARBA00022448"/>
    </source>
</evidence>
<feature type="transmembrane region" description="Helical" evidence="8">
    <location>
        <begin position="39"/>
        <end position="60"/>
    </location>
</feature>
<keyword evidence="3" id="KW-0813">Transport</keyword>
<evidence type="ECO:0000256" key="5">
    <source>
        <dbReference type="ARBA" id="ARBA00022692"/>
    </source>
</evidence>
<evidence type="ECO:0000256" key="4">
    <source>
        <dbReference type="ARBA" id="ARBA00022544"/>
    </source>
</evidence>
<feature type="transmembrane region" description="Helical" evidence="8">
    <location>
        <begin position="301"/>
        <end position="319"/>
    </location>
</feature>
<name>A0AB39HPR9_9BACI</name>
<proteinExistence type="inferred from homology"/>